<dbReference type="Proteomes" id="UP000693970">
    <property type="component" value="Unassembled WGS sequence"/>
</dbReference>
<evidence type="ECO:0000256" key="3">
    <source>
        <dbReference type="ARBA" id="ARBA00022741"/>
    </source>
</evidence>
<organism evidence="8 9">
    <name type="scientific">Nitzschia inconspicua</name>
    <dbReference type="NCBI Taxonomy" id="303405"/>
    <lineage>
        <taxon>Eukaryota</taxon>
        <taxon>Sar</taxon>
        <taxon>Stramenopiles</taxon>
        <taxon>Ochrophyta</taxon>
        <taxon>Bacillariophyta</taxon>
        <taxon>Bacillariophyceae</taxon>
        <taxon>Bacillariophycidae</taxon>
        <taxon>Bacillariales</taxon>
        <taxon>Bacillariaceae</taxon>
        <taxon>Nitzschia</taxon>
    </lineage>
</organism>
<dbReference type="Pfam" id="PF00069">
    <property type="entry name" value="Pkinase"/>
    <property type="match status" value="1"/>
</dbReference>
<evidence type="ECO:0000313" key="8">
    <source>
        <dbReference type="EMBL" id="KAG7361959.1"/>
    </source>
</evidence>
<dbReference type="AlphaFoldDB" id="A0A9K3LHV2"/>
<keyword evidence="1 8" id="KW-0723">Serine/threonine-protein kinase</keyword>
<keyword evidence="3" id="KW-0547">Nucleotide-binding</keyword>
<feature type="region of interest" description="Disordered" evidence="6">
    <location>
        <begin position="31"/>
        <end position="57"/>
    </location>
</feature>
<dbReference type="EMBL" id="JAGRRH010000012">
    <property type="protein sequence ID" value="KAG7361959.1"/>
    <property type="molecule type" value="Genomic_DNA"/>
</dbReference>
<dbReference type="GO" id="GO:0004691">
    <property type="term" value="F:cAMP-dependent protein kinase activity"/>
    <property type="evidence" value="ECO:0007669"/>
    <property type="project" value="TreeGrafter"/>
</dbReference>
<dbReference type="PANTHER" id="PTHR24353">
    <property type="entry name" value="CYCLIC NUCLEOTIDE-DEPENDENT PROTEIN KINASE"/>
    <property type="match status" value="1"/>
</dbReference>
<dbReference type="InterPro" id="IPR000719">
    <property type="entry name" value="Prot_kinase_dom"/>
</dbReference>
<dbReference type="PROSITE" id="PS50011">
    <property type="entry name" value="PROTEIN_KINASE_DOM"/>
    <property type="match status" value="1"/>
</dbReference>
<dbReference type="GO" id="GO:0005524">
    <property type="term" value="F:ATP binding"/>
    <property type="evidence" value="ECO:0007669"/>
    <property type="project" value="UniProtKB-KW"/>
</dbReference>
<feature type="domain" description="Protein kinase" evidence="7">
    <location>
        <begin position="8"/>
        <end position="297"/>
    </location>
</feature>
<evidence type="ECO:0000313" key="9">
    <source>
        <dbReference type="Proteomes" id="UP000693970"/>
    </source>
</evidence>
<dbReference type="PANTHER" id="PTHR24353:SF143">
    <property type="entry name" value="PROTEIN KINASE DOMAIN-CONTAINING PROTEIN"/>
    <property type="match status" value="1"/>
</dbReference>
<evidence type="ECO:0000256" key="5">
    <source>
        <dbReference type="ARBA" id="ARBA00022840"/>
    </source>
</evidence>
<evidence type="ECO:0000256" key="1">
    <source>
        <dbReference type="ARBA" id="ARBA00022527"/>
    </source>
</evidence>
<dbReference type="OrthoDB" id="354826at2759"/>
<protein>
    <submittedName>
        <fullName evidence="8">Serine/threonine protein kinase</fullName>
    </submittedName>
</protein>
<name>A0A9K3LHV2_9STRA</name>
<dbReference type="GO" id="GO:0005952">
    <property type="term" value="C:cAMP-dependent protein kinase complex"/>
    <property type="evidence" value="ECO:0007669"/>
    <property type="project" value="TreeGrafter"/>
</dbReference>
<accession>A0A9K3LHV2</accession>
<dbReference type="InterPro" id="IPR008271">
    <property type="entry name" value="Ser/Thr_kinase_AS"/>
</dbReference>
<keyword evidence="4 8" id="KW-0418">Kinase</keyword>
<dbReference type="PROSITE" id="PS00108">
    <property type="entry name" value="PROTEIN_KINASE_ST"/>
    <property type="match status" value="1"/>
</dbReference>
<evidence type="ECO:0000256" key="6">
    <source>
        <dbReference type="SAM" id="MobiDB-lite"/>
    </source>
</evidence>
<dbReference type="SMART" id="SM00220">
    <property type="entry name" value="S_TKc"/>
    <property type="match status" value="1"/>
</dbReference>
<reference evidence="8" key="1">
    <citation type="journal article" date="2021" name="Sci. Rep.">
        <title>Diploid genomic architecture of Nitzschia inconspicua, an elite biomass production diatom.</title>
        <authorList>
            <person name="Oliver A."/>
            <person name="Podell S."/>
            <person name="Pinowska A."/>
            <person name="Traller J.C."/>
            <person name="Smith S.R."/>
            <person name="McClure R."/>
            <person name="Beliaev A."/>
            <person name="Bohutskyi P."/>
            <person name="Hill E.A."/>
            <person name="Rabines A."/>
            <person name="Zheng H."/>
            <person name="Allen L.Z."/>
            <person name="Kuo A."/>
            <person name="Grigoriev I.V."/>
            <person name="Allen A.E."/>
            <person name="Hazlebeck D."/>
            <person name="Allen E.E."/>
        </authorList>
    </citation>
    <scope>NUCLEOTIDE SEQUENCE</scope>
    <source>
        <strain evidence="8">Hildebrandi</strain>
    </source>
</reference>
<evidence type="ECO:0000256" key="2">
    <source>
        <dbReference type="ARBA" id="ARBA00022679"/>
    </source>
</evidence>
<keyword evidence="5" id="KW-0067">ATP-binding</keyword>
<reference evidence="8" key="2">
    <citation type="submission" date="2021-04" db="EMBL/GenBank/DDBJ databases">
        <authorList>
            <person name="Podell S."/>
        </authorList>
    </citation>
    <scope>NUCLEOTIDE SEQUENCE</scope>
    <source>
        <strain evidence="8">Hildebrandi</strain>
    </source>
</reference>
<sequence>MDFAMDRMTRHALLGSGSYGQVWLASVVSSRPRTGGDVVDDNDDDDTHDNNDNDDGTIHETDVFALKVQPKYELLLSGHAERFLAERNILASLRSPFVMRLLYACQDDRRLYMMTPLLQGGELDSLIPMDGFSEVEAKFYAAGILEGLAHMHSKHIIHRDVKGKNVLLDRSGYPCLIDLGFSKYVPDDNNSKTFTFCGSPLLTAPEIILYKGHDKGVDYWSWAVTVYRMVTGRYPFFVEGMDELTLYKRICRGTFELDGFVSMEFRFLMVSVLYPDPKQRLGSRAYGWDDIFACPWFANDPSFDLRSLRKRTVKPPWIPPLTDSMLDPSQFHSDYSSFDDWMDDAKCPEIPSDRQSIFASFGPQTNSVGKRVYYS</sequence>
<feature type="compositionally biased region" description="Acidic residues" evidence="6">
    <location>
        <begin position="38"/>
        <end position="47"/>
    </location>
</feature>
<keyword evidence="9" id="KW-1185">Reference proteome</keyword>
<feature type="compositionally biased region" description="Basic and acidic residues" evidence="6">
    <location>
        <begin position="48"/>
        <end position="57"/>
    </location>
</feature>
<gene>
    <name evidence="8" type="ORF">IV203_025625</name>
</gene>
<proteinExistence type="predicted"/>
<comment type="caution">
    <text evidence="8">The sequence shown here is derived from an EMBL/GenBank/DDBJ whole genome shotgun (WGS) entry which is preliminary data.</text>
</comment>
<evidence type="ECO:0000259" key="7">
    <source>
        <dbReference type="PROSITE" id="PS50011"/>
    </source>
</evidence>
<evidence type="ECO:0000256" key="4">
    <source>
        <dbReference type="ARBA" id="ARBA00022777"/>
    </source>
</evidence>
<keyword evidence="2" id="KW-0808">Transferase</keyword>